<comment type="caution">
    <text evidence="5">The sequence shown here is derived from an EMBL/GenBank/DDBJ whole genome shotgun (WGS) entry which is preliminary data.</text>
</comment>
<proteinExistence type="inferred from homology"/>
<organism evidence="5 6">
    <name type="scientific">Paenibacillus chartarius</name>
    <dbReference type="NCBI Taxonomy" id="747481"/>
    <lineage>
        <taxon>Bacteria</taxon>
        <taxon>Bacillati</taxon>
        <taxon>Bacillota</taxon>
        <taxon>Bacilli</taxon>
        <taxon>Bacillales</taxon>
        <taxon>Paenibacillaceae</taxon>
        <taxon>Paenibacillus</taxon>
    </lineage>
</organism>
<dbReference type="RefSeq" id="WP_377473355.1">
    <property type="nucleotide sequence ID" value="NZ_JBHLWN010000103.1"/>
</dbReference>
<dbReference type="GO" id="GO:0016829">
    <property type="term" value="F:lyase activity"/>
    <property type="evidence" value="ECO:0007669"/>
    <property type="project" value="UniProtKB-KW"/>
</dbReference>
<name>A0ABV6DT61_9BACL</name>
<dbReference type="PANTHER" id="PTHR30502:SF0">
    <property type="entry name" value="PHOSPHOENOLPYRUVATE CARBOXYLASE FAMILY PROTEIN"/>
    <property type="match status" value="1"/>
</dbReference>
<keyword evidence="6" id="KW-1185">Reference proteome</keyword>
<reference evidence="5 6" key="1">
    <citation type="submission" date="2024-09" db="EMBL/GenBank/DDBJ databases">
        <authorList>
            <person name="Sun Q."/>
            <person name="Mori K."/>
        </authorList>
    </citation>
    <scope>NUCLEOTIDE SEQUENCE [LARGE SCALE GENOMIC DNA]</scope>
    <source>
        <strain evidence="5 6">CCM 7759</strain>
    </source>
</reference>
<evidence type="ECO:0000313" key="6">
    <source>
        <dbReference type="Proteomes" id="UP001589776"/>
    </source>
</evidence>
<evidence type="ECO:0000256" key="3">
    <source>
        <dbReference type="ARBA" id="ARBA00023239"/>
    </source>
</evidence>
<dbReference type="EMBL" id="JBHLWN010000103">
    <property type="protein sequence ID" value="MFC0215809.1"/>
    <property type="molecule type" value="Genomic_DNA"/>
</dbReference>
<evidence type="ECO:0000259" key="4">
    <source>
        <dbReference type="Pfam" id="PF03328"/>
    </source>
</evidence>
<keyword evidence="2" id="KW-0479">Metal-binding</keyword>
<dbReference type="PANTHER" id="PTHR30502">
    <property type="entry name" value="2-KETO-3-DEOXY-L-RHAMNONATE ALDOLASE"/>
    <property type="match status" value="1"/>
</dbReference>
<protein>
    <submittedName>
        <fullName evidence="5">HpcH/HpaI aldolase/citrate lyase family protein</fullName>
    </submittedName>
</protein>
<comment type="similarity">
    <text evidence="1">Belongs to the HpcH/HpaI aldolase family.</text>
</comment>
<gene>
    <name evidence="5" type="ORF">ACFFK0_25765</name>
</gene>
<evidence type="ECO:0000256" key="1">
    <source>
        <dbReference type="ARBA" id="ARBA00005568"/>
    </source>
</evidence>
<dbReference type="InterPro" id="IPR005000">
    <property type="entry name" value="Aldolase/citrate-lyase_domain"/>
</dbReference>
<dbReference type="InterPro" id="IPR040442">
    <property type="entry name" value="Pyrv_kinase-like_dom_sf"/>
</dbReference>
<dbReference type="InterPro" id="IPR050251">
    <property type="entry name" value="HpcH-HpaI_aldolase"/>
</dbReference>
<sequence>MLGTNHVKRRLREGQPVFGLIGSIPSPVVVEMVACAGFDFIIIDTEHVMVNPETLEHMIRAAEAAGVTPLVRVSEPNPKEILRVLDAGALGIVVPQVESREQAERIVRACKYGPEGSRSLNSGRMGAFGKSDLAGYIKRANEEIMVVPMIESKAGVERAEDILSVPGIDMVLEGAADLSQSYGIPWQTRAPAVKEGLRQVHAASCRSGVPYCAIPRAAEDYAEWCRLGVKAFVLGDERGVSFRALRAHLQAFAASEQP</sequence>
<dbReference type="Proteomes" id="UP001589776">
    <property type="component" value="Unassembled WGS sequence"/>
</dbReference>
<dbReference type="InterPro" id="IPR015813">
    <property type="entry name" value="Pyrv/PenolPyrv_kinase-like_dom"/>
</dbReference>
<dbReference type="Gene3D" id="3.20.20.60">
    <property type="entry name" value="Phosphoenolpyruvate-binding domains"/>
    <property type="match status" value="1"/>
</dbReference>
<evidence type="ECO:0000313" key="5">
    <source>
        <dbReference type="EMBL" id="MFC0215809.1"/>
    </source>
</evidence>
<feature type="domain" description="HpcH/HpaI aldolase/citrate lyase" evidence="4">
    <location>
        <begin position="26"/>
        <end position="221"/>
    </location>
</feature>
<dbReference type="Pfam" id="PF03328">
    <property type="entry name" value="HpcH_HpaI"/>
    <property type="match status" value="1"/>
</dbReference>
<dbReference type="SUPFAM" id="SSF51621">
    <property type="entry name" value="Phosphoenolpyruvate/pyruvate domain"/>
    <property type="match status" value="1"/>
</dbReference>
<evidence type="ECO:0000256" key="2">
    <source>
        <dbReference type="ARBA" id="ARBA00022723"/>
    </source>
</evidence>
<accession>A0ABV6DT61</accession>
<keyword evidence="3 5" id="KW-0456">Lyase</keyword>